<dbReference type="PANTHER" id="PTHR40788:SF1">
    <property type="entry name" value="IPA PROTEIN"/>
    <property type="match status" value="1"/>
</dbReference>
<sequence>MAELQAADVLRDLHGDLARKYTLHGSKVREIWTSFDKGQRAKALKAGAADGVVLKHRVDPSLGNVCKLIPEWNVKDITEPGSDFLLDLLHHRATQSLMYQYAEGMKEGDPGDLDFIMEMMRTRGLRHTDSFRNCWSFFMSDEVGDYGKSYHVTAEREGFLAQMAPYIQRRICIPQETAELVIIRQTHLLQGLTIMVDDILELGSTTRTRKELPQKEKTEAATTALGKLSINARPSKLSLPELLEIAADQKASMDENLGLLCEEPVVLAHAVNIWFYSRPELVADEKGRMLPVHTDRYISGAFFEAMHNAVTAAAIWNYISRLLEMLQGTEDKLHRAVILQELSNTCHLEYGRTQSLFKRQVQSATGAKYFKRMSNIQDNGTTRVLMKVKPEKLTREDPQVQYMLRLCQAETTAAKAVDWMNKLEILHNSYPEEREKLQEREFNAFGELAVAVAFIQDLSSGIPLPPLSRNKGQYFVARTNQIEGELNVIKTEIDLRDFVAPIDNLLEPGMAQQALNALDRDITEKAGSKLGFLYQDLIEDCLSDLEKKYEQIKTKVEQSKAGFVPVPQETAQTSATLVEQRRQKEKTRPAHASVYEIASATRIEHVPEEESQPQPEKIKVKTSTAEVFSTLFSKSQSRGTVSWAAFEAALADLGFTVIPKFGSVYTFFPPENMTAKKSFTVHRPHQSKIEGWLVPIFARRLKRVYGWDEATFEVV</sequence>
<dbReference type="EMBL" id="KN714699">
    <property type="protein sequence ID" value="KUI57411.1"/>
    <property type="molecule type" value="Genomic_DNA"/>
</dbReference>
<evidence type="ECO:0008006" key="3">
    <source>
        <dbReference type="Google" id="ProtNLM"/>
    </source>
</evidence>
<proteinExistence type="predicted"/>
<name>A0A194V0L4_CYTMA</name>
<reference evidence="2" key="1">
    <citation type="submission" date="2014-12" db="EMBL/GenBank/DDBJ databases">
        <title>Genome Sequence of Valsa Canker Pathogens Uncovers a Specific Adaption of Colonization on Woody Bark.</title>
        <authorList>
            <person name="Yin Z."/>
            <person name="Liu H."/>
            <person name="Gao X."/>
            <person name="Li Z."/>
            <person name="Song N."/>
            <person name="Ke X."/>
            <person name="Dai Q."/>
            <person name="Wu Y."/>
            <person name="Sun Y."/>
            <person name="Xu J.-R."/>
            <person name="Kang Z.K."/>
            <person name="Wang L."/>
            <person name="Huang L."/>
        </authorList>
    </citation>
    <scope>NUCLEOTIDE SEQUENCE [LARGE SCALE GENOMIC DNA]</scope>
    <source>
        <strain evidence="2">SXYL134</strain>
    </source>
</reference>
<keyword evidence="2" id="KW-1185">Reference proteome</keyword>
<dbReference type="OrthoDB" id="2922289at2759"/>
<gene>
    <name evidence="1" type="ORF">VP1G_04738</name>
</gene>
<organism evidence="1 2">
    <name type="scientific">Cytospora mali</name>
    <name type="common">Apple Valsa canker fungus</name>
    <name type="synonym">Valsa mali</name>
    <dbReference type="NCBI Taxonomy" id="578113"/>
    <lineage>
        <taxon>Eukaryota</taxon>
        <taxon>Fungi</taxon>
        <taxon>Dikarya</taxon>
        <taxon>Ascomycota</taxon>
        <taxon>Pezizomycotina</taxon>
        <taxon>Sordariomycetes</taxon>
        <taxon>Sordariomycetidae</taxon>
        <taxon>Diaporthales</taxon>
        <taxon>Cytosporaceae</taxon>
        <taxon>Cytospora</taxon>
    </lineage>
</organism>
<dbReference type="STRING" id="694573.A0A194V0L4"/>
<dbReference type="AlphaFoldDB" id="A0A194V0L4"/>
<protein>
    <recommendedName>
        <fullName evidence="3">Ipa protein</fullName>
    </recommendedName>
</protein>
<evidence type="ECO:0000313" key="2">
    <source>
        <dbReference type="Proteomes" id="UP000078576"/>
    </source>
</evidence>
<dbReference type="Proteomes" id="UP000078576">
    <property type="component" value="Unassembled WGS sequence"/>
</dbReference>
<dbReference type="PANTHER" id="PTHR40788">
    <property type="entry name" value="CLR5 DOMAIN-CONTAINING PROTEIN-RELATED"/>
    <property type="match status" value="1"/>
</dbReference>
<evidence type="ECO:0000313" key="1">
    <source>
        <dbReference type="EMBL" id="KUI57411.1"/>
    </source>
</evidence>
<accession>A0A194V0L4</accession>